<evidence type="ECO:0000313" key="5">
    <source>
        <dbReference type="Proteomes" id="UP000800200"/>
    </source>
</evidence>
<dbReference type="Proteomes" id="UP000800200">
    <property type="component" value="Unassembled WGS sequence"/>
</dbReference>
<dbReference type="SMART" id="SM00066">
    <property type="entry name" value="GAL4"/>
    <property type="match status" value="1"/>
</dbReference>
<feature type="domain" description="Zn(2)-C6 fungal-type" evidence="3">
    <location>
        <begin position="10"/>
        <end position="38"/>
    </location>
</feature>
<dbReference type="CDD" id="cd00067">
    <property type="entry name" value="GAL4"/>
    <property type="match status" value="1"/>
</dbReference>
<organism evidence="4 5">
    <name type="scientific">Zopfia rhizophila CBS 207.26</name>
    <dbReference type="NCBI Taxonomy" id="1314779"/>
    <lineage>
        <taxon>Eukaryota</taxon>
        <taxon>Fungi</taxon>
        <taxon>Dikarya</taxon>
        <taxon>Ascomycota</taxon>
        <taxon>Pezizomycotina</taxon>
        <taxon>Dothideomycetes</taxon>
        <taxon>Dothideomycetes incertae sedis</taxon>
        <taxon>Zopfiaceae</taxon>
        <taxon>Zopfia</taxon>
    </lineage>
</organism>
<feature type="compositionally biased region" description="Polar residues" evidence="2">
    <location>
        <begin position="68"/>
        <end position="86"/>
    </location>
</feature>
<keyword evidence="5" id="KW-1185">Reference proteome</keyword>
<evidence type="ECO:0000259" key="3">
    <source>
        <dbReference type="PROSITE" id="PS50048"/>
    </source>
</evidence>
<dbReference type="Pfam" id="PF11951">
    <property type="entry name" value="Fungal_trans_2"/>
    <property type="match status" value="1"/>
</dbReference>
<name>A0A6A6EB56_9PEZI</name>
<proteinExistence type="predicted"/>
<dbReference type="Pfam" id="PF00172">
    <property type="entry name" value="Zn_clus"/>
    <property type="match status" value="1"/>
</dbReference>
<keyword evidence="1" id="KW-0539">Nucleus</keyword>
<dbReference type="EMBL" id="ML994625">
    <property type="protein sequence ID" value="KAF2188032.1"/>
    <property type="molecule type" value="Genomic_DNA"/>
</dbReference>
<evidence type="ECO:0000256" key="2">
    <source>
        <dbReference type="SAM" id="MobiDB-lite"/>
    </source>
</evidence>
<dbReference type="InterPro" id="IPR021858">
    <property type="entry name" value="Fun_TF"/>
</dbReference>
<dbReference type="SUPFAM" id="SSF57701">
    <property type="entry name" value="Zn2/Cys6 DNA-binding domain"/>
    <property type="match status" value="1"/>
</dbReference>
<protein>
    <submittedName>
        <fullName evidence="4">C6 zinc finger protein</fullName>
    </submittedName>
</protein>
<feature type="region of interest" description="Disordered" evidence="2">
    <location>
        <begin position="52"/>
        <end position="91"/>
    </location>
</feature>
<dbReference type="InterPro" id="IPR001138">
    <property type="entry name" value="Zn2Cys6_DnaBD"/>
</dbReference>
<dbReference type="GO" id="GO:0008270">
    <property type="term" value="F:zinc ion binding"/>
    <property type="evidence" value="ECO:0007669"/>
    <property type="project" value="InterPro"/>
</dbReference>
<sequence length="529" mass="59574">MVYCGKPSRACENCRKLHVKCDERRPECSQCMKMKRTCLGYRDQLSLVFRDENTKTQRRVRGAERNGGNLSPKKQPSMPIKQSNLPTTPPHDRHLHKTAGFGKNLLPPLEDSVVYHFYSTILASVLDGGPVRYLHSLLPDLYNQSAPHSPLRLAAQAISYATSAKSRPDLERISRLRYVQAISALSAAIRDPNHAKDDQTLYAVLLLSGQETITCEVGTPLAYGTHIDGAATLIRHRGMEQLHEQLSSYLFHFVRRDLVLSHMQIAKPVDTIFYEHSEFIDQTQEDRLVEKIIDIPNLQSQANIVLGKSTCPANDRSIFELINASKILDSRISDWARNALTTSSYTITTNVSMLSSTEASVSDFSPPRIYRYSDIHLARTWNIYRVSRLIVLSIIIRAVSRLDPTSIDAAHDLERLKAGGRQRELVNDICASVPFLLRHNVSRIAPPLVQSRLKLDGKGDIVTKTGRYSLIWPLYVGSSVPSIPENQRRWMRAQLKWIGESGKPQAKLLASSNCQTLLGGTEKFRFYCA</sequence>
<accession>A0A6A6EB56</accession>
<dbReference type="AlphaFoldDB" id="A0A6A6EB56"/>
<gene>
    <name evidence="4" type="ORF">K469DRAFT_628291</name>
</gene>
<dbReference type="OrthoDB" id="2991872at2759"/>
<evidence type="ECO:0000256" key="1">
    <source>
        <dbReference type="ARBA" id="ARBA00023242"/>
    </source>
</evidence>
<evidence type="ECO:0000313" key="4">
    <source>
        <dbReference type="EMBL" id="KAF2188032.1"/>
    </source>
</evidence>
<dbReference type="PANTHER" id="PTHR38791">
    <property type="entry name" value="ZN(II)2CYS6 TRANSCRIPTION FACTOR (EUROFUNG)-RELATED-RELATED"/>
    <property type="match status" value="1"/>
</dbReference>
<dbReference type="Gene3D" id="4.10.240.10">
    <property type="entry name" value="Zn(2)-C6 fungal-type DNA-binding domain"/>
    <property type="match status" value="1"/>
</dbReference>
<dbReference type="PROSITE" id="PS00463">
    <property type="entry name" value="ZN2_CY6_FUNGAL_1"/>
    <property type="match status" value="1"/>
</dbReference>
<dbReference type="PROSITE" id="PS50048">
    <property type="entry name" value="ZN2_CY6_FUNGAL_2"/>
    <property type="match status" value="1"/>
</dbReference>
<dbReference type="GO" id="GO:0000981">
    <property type="term" value="F:DNA-binding transcription factor activity, RNA polymerase II-specific"/>
    <property type="evidence" value="ECO:0007669"/>
    <property type="project" value="InterPro"/>
</dbReference>
<dbReference type="InterPro" id="IPR036864">
    <property type="entry name" value="Zn2-C6_fun-type_DNA-bd_sf"/>
</dbReference>
<dbReference type="PANTHER" id="PTHR38791:SF13">
    <property type="entry name" value="ZN(2)-C6 FUNGAL-TYPE DOMAIN-CONTAINING PROTEIN"/>
    <property type="match status" value="1"/>
</dbReference>
<dbReference type="InterPro" id="IPR053175">
    <property type="entry name" value="DHMBA_Reg_Transcription_Factor"/>
</dbReference>
<reference evidence="4" key="1">
    <citation type="journal article" date="2020" name="Stud. Mycol.">
        <title>101 Dothideomycetes genomes: a test case for predicting lifestyles and emergence of pathogens.</title>
        <authorList>
            <person name="Haridas S."/>
            <person name="Albert R."/>
            <person name="Binder M."/>
            <person name="Bloem J."/>
            <person name="Labutti K."/>
            <person name="Salamov A."/>
            <person name="Andreopoulos B."/>
            <person name="Baker S."/>
            <person name="Barry K."/>
            <person name="Bills G."/>
            <person name="Bluhm B."/>
            <person name="Cannon C."/>
            <person name="Castanera R."/>
            <person name="Culley D."/>
            <person name="Daum C."/>
            <person name="Ezra D."/>
            <person name="Gonzalez J."/>
            <person name="Henrissat B."/>
            <person name="Kuo A."/>
            <person name="Liang C."/>
            <person name="Lipzen A."/>
            <person name="Lutzoni F."/>
            <person name="Magnuson J."/>
            <person name="Mondo S."/>
            <person name="Nolan M."/>
            <person name="Ohm R."/>
            <person name="Pangilinan J."/>
            <person name="Park H.-J."/>
            <person name="Ramirez L."/>
            <person name="Alfaro M."/>
            <person name="Sun H."/>
            <person name="Tritt A."/>
            <person name="Yoshinaga Y."/>
            <person name="Zwiers L.-H."/>
            <person name="Turgeon B."/>
            <person name="Goodwin S."/>
            <person name="Spatafora J."/>
            <person name="Crous P."/>
            <person name="Grigoriev I."/>
        </authorList>
    </citation>
    <scope>NUCLEOTIDE SEQUENCE</scope>
    <source>
        <strain evidence="4">CBS 207.26</strain>
    </source>
</reference>